<accession>A0A9K3D7S2</accession>
<dbReference type="SUPFAM" id="SSF54292">
    <property type="entry name" value="2Fe-2S ferredoxin-like"/>
    <property type="match status" value="1"/>
</dbReference>
<dbReference type="Gene3D" id="1.10.150.120">
    <property type="entry name" value="[2Fe-2S]-binding domain"/>
    <property type="match status" value="1"/>
</dbReference>
<evidence type="ECO:0000313" key="2">
    <source>
        <dbReference type="EMBL" id="GIQ90753.1"/>
    </source>
</evidence>
<dbReference type="AlphaFoldDB" id="A0A9K3D7S2"/>
<dbReference type="InterPro" id="IPR012675">
    <property type="entry name" value="Beta-grasp_dom_sf"/>
</dbReference>
<dbReference type="Proteomes" id="UP000265618">
    <property type="component" value="Unassembled WGS sequence"/>
</dbReference>
<dbReference type="GO" id="GO:0005506">
    <property type="term" value="F:iron ion binding"/>
    <property type="evidence" value="ECO:0007669"/>
    <property type="project" value="InterPro"/>
</dbReference>
<dbReference type="OrthoDB" id="8300278at2759"/>
<evidence type="ECO:0000259" key="1">
    <source>
        <dbReference type="Pfam" id="PF01799"/>
    </source>
</evidence>
<dbReference type="PANTHER" id="PTHR45444">
    <property type="entry name" value="XANTHINE DEHYDROGENASE"/>
    <property type="match status" value="1"/>
</dbReference>
<dbReference type="Gene3D" id="3.10.20.30">
    <property type="match status" value="1"/>
</dbReference>
<organism evidence="2 3">
    <name type="scientific">Kipferlia bialata</name>
    <dbReference type="NCBI Taxonomy" id="797122"/>
    <lineage>
        <taxon>Eukaryota</taxon>
        <taxon>Metamonada</taxon>
        <taxon>Carpediemonas-like organisms</taxon>
        <taxon>Kipferlia</taxon>
    </lineage>
</organism>
<protein>
    <recommendedName>
        <fullName evidence="1">[2Fe-2S]-binding domain-containing protein</fullName>
    </recommendedName>
</protein>
<dbReference type="Pfam" id="PF01799">
    <property type="entry name" value="Fer2_2"/>
    <property type="match status" value="1"/>
</dbReference>
<dbReference type="InterPro" id="IPR016208">
    <property type="entry name" value="Ald_Oxase/xanthine_DH-like"/>
</dbReference>
<reference evidence="2 3" key="1">
    <citation type="journal article" date="2018" name="PLoS ONE">
        <title>The draft genome of Kipferlia bialata reveals reductive genome evolution in fornicate parasites.</title>
        <authorList>
            <person name="Tanifuji G."/>
            <person name="Takabayashi S."/>
            <person name="Kume K."/>
            <person name="Takagi M."/>
            <person name="Nakayama T."/>
            <person name="Kamikawa R."/>
            <person name="Inagaki Y."/>
            <person name="Hashimoto T."/>
        </authorList>
    </citation>
    <scope>NUCLEOTIDE SEQUENCE [LARGE SCALE GENOMIC DNA]</scope>
    <source>
        <strain evidence="2">NY0173</strain>
    </source>
</reference>
<sequence length="123" mass="13167">MKVTFYLNNKKVCAKGLAINATLSDYLTSVGLIGTKVGDHRGALGADTIMLSHWDVEKACAVHEPVPAALIPLASVHGYAVTTIEGIGNMEAMHPIQQRWVDSDAAQCGFCSPGFIMSMYTLL</sequence>
<dbReference type="InterPro" id="IPR036884">
    <property type="entry name" value="2Fe-2S-bd_dom_sf"/>
</dbReference>
<evidence type="ECO:0000313" key="3">
    <source>
        <dbReference type="Proteomes" id="UP000265618"/>
    </source>
</evidence>
<dbReference type="SUPFAM" id="SSF47741">
    <property type="entry name" value="CO dehydrogenase ISP C-domain like"/>
    <property type="match status" value="1"/>
</dbReference>
<feature type="domain" description="[2Fe-2S]-binding" evidence="1">
    <location>
        <begin position="83"/>
        <end position="123"/>
    </location>
</feature>
<dbReference type="GO" id="GO:0016491">
    <property type="term" value="F:oxidoreductase activity"/>
    <property type="evidence" value="ECO:0007669"/>
    <property type="project" value="InterPro"/>
</dbReference>
<dbReference type="GO" id="GO:0051536">
    <property type="term" value="F:iron-sulfur cluster binding"/>
    <property type="evidence" value="ECO:0007669"/>
    <property type="project" value="InterPro"/>
</dbReference>
<dbReference type="PANTHER" id="PTHR45444:SF3">
    <property type="entry name" value="XANTHINE DEHYDROGENASE"/>
    <property type="match status" value="1"/>
</dbReference>
<keyword evidence="3" id="KW-1185">Reference proteome</keyword>
<proteinExistence type="predicted"/>
<dbReference type="EMBL" id="BDIP01006611">
    <property type="protein sequence ID" value="GIQ90753.1"/>
    <property type="molecule type" value="Genomic_DNA"/>
</dbReference>
<comment type="caution">
    <text evidence="2">The sequence shown here is derived from an EMBL/GenBank/DDBJ whole genome shotgun (WGS) entry which is preliminary data.</text>
</comment>
<name>A0A9K3D7S2_9EUKA</name>
<dbReference type="InterPro" id="IPR036010">
    <property type="entry name" value="2Fe-2S_ferredoxin-like_sf"/>
</dbReference>
<feature type="non-terminal residue" evidence="2">
    <location>
        <position position="1"/>
    </location>
</feature>
<dbReference type="InterPro" id="IPR002888">
    <property type="entry name" value="2Fe-2S-bd"/>
</dbReference>
<gene>
    <name evidence="2" type="ORF">KIPB_013662</name>
</gene>